<dbReference type="FunFam" id="1.25.40.190:FF:000003">
    <property type="entry name" value="Actin-related protein 2/3 complex subunit 5"/>
    <property type="match status" value="1"/>
</dbReference>
<dbReference type="AlphaFoldDB" id="A0A1E5RBV5"/>
<evidence type="ECO:0000256" key="6">
    <source>
        <dbReference type="ARBA" id="ARBA00060329"/>
    </source>
</evidence>
<dbReference type="FunCoup" id="A0A1E5RBV5">
    <property type="interactions" value="515"/>
</dbReference>
<evidence type="ECO:0000256" key="1">
    <source>
        <dbReference type="ARBA" id="ARBA00004245"/>
    </source>
</evidence>
<evidence type="ECO:0000256" key="3">
    <source>
        <dbReference type="ARBA" id="ARBA00022490"/>
    </source>
</evidence>
<evidence type="ECO:0000256" key="7">
    <source>
        <dbReference type="RuleBase" id="RU004301"/>
    </source>
</evidence>
<dbReference type="Pfam" id="PF04699">
    <property type="entry name" value="P16-Arc"/>
    <property type="match status" value="1"/>
</dbReference>
<evidence type="ECO:0000313" key="8">
    <source>
        <dbReference type="EMBL" id="OEJ84384.1"/>
    </source>
</evidence>
<evidence type="ECO:0000256" key="5">
    <source>
        <dbReference type="ARBA" id="ARBA00040214"/>
    </source>
</evidence>
<proteinExistence type="inferred from homology"/>
<dbReference type="PANTHER" id="PTHR12644">
    <property type="entry name" value="ARP2/3 COMPLEX 16 KD SUBUNIT P16-ARC"/>
    <property type="match status" value="1"/>
</dbReference>
<dbReference type="SUPFAM" id="SSF69103">
    <property type="entry name" value="Arp2/3 complex 16 kDa subunit ARPC5"/>
    <property type="match status" value="1"/>
</dbReference>
<reference evidence="9" key="1">
    <citation type="journal article" date="2016" name="Genome Announc.">
        <title>Genome sequences of three species of Hanseniaspora isolated from spontaneous wine fermentations.</title>
        <authorList>
            <person name="Sternes P.R."/>
            <person name="Lee D."/>
            <person name="Kutyna D.R."/>
            <person name="Borneman A.R."/>
        </authorList>
    </citation>
    <scope>NUCLEOTIDE SEQUENCE [LARGE SCALE GENOMIC DNA]</scope>
    <source>
        <strain evidence="9">AWRI3579</strain>
    </source>
</reference>
<dbReference type="GO" id="GO:0044396">
    <property type="term" value="P:actin cortical patch organization"/>
    <property type="evidence" value="ECO:0007669"/>
    <property type="project" value="UniProtKB-ARBA"/>
</dbReference>
<dbReference type="STRING" id="56408.A0A1E5RBV5"/>
<evidence type="ECO:0000256" key="4">
    <source>
        <dbReference type="ARBA" id="ARBA00023212"/>
    </source>
</evidence>
<dbReference type="PIRSF" id="PIRSF039096">
    <property type="entry name" value="p16-ARC"/>
    <property type="match status" value="1"/>
</dbReference>
<keyword evidence="3" id="KW-0963">Cytoplasm</keyword>
<dbReference type="GO" id="GO:0030833">
    <property type="term" value="P:regulation of actin filament polymerization"/>
    <property type="evidence" value="ECO:0007669"/>
    <property type="project" value="InterPro"/>
</dbReference>
<organism evidence="8 9">
    <name type="scientific">Hanseniaspora osmophila</name>
    <dbReference type="NCBI Taxonomy" id="56408"/>
    <lineage>
        <taxon>Eukaryota</taxon>
        <taxon>Fungi</taxon>
        <taxon>Dikarya</taxon>
        <taxon>Ascomycota</taxon>
        <taxon>Saccharomycotina</taxon>
        <taxon>Saccharomycetes</taxon>
        <taxon>Saccharomycodales</taxon>
        <taxon>Saccharomycodaceae</taxon>
        <taxon>Hanseniaspora</taxon>
    </lineage>
</organism>
<dbReference type="GO" id="GO:0005885">
    <property type="term" value="C:Arp2/3 protein complex"/>
    <property type="evidence" value="ECO:0007669"/>
    <property type="project" value="InterPro"/>
</dbReference>
<dbReference type="Proteomes" id="UP000095728">
    <property type="component" value="Unassembled WGS sequence"/>
</dbReference>
<comment type="similarity">
    <text evidence="2 7">Belongs to the ARPC5 family.</text>
</comment>
<dbReference type="InterPro" id="IPR006789">
    <property type="entry name" value="ARPC5"/>
</dbReference>
<evidence type="ECO:0000256" key="2">
    <source>
        <dbReference type="ARBA" id="ARBA00006084"/>
    </source>
</evidence>
<sequence>MEDWRRIDIDALDPENGRLTAADLTKPILQTGEPVYSSQDVQGIMGSLRSYASSGDFTSVVKLITAQPVYFADSEQTKDMYVKQVVESLAQCRTMEISKIVSGLTDSECDVLIKFLYKGMSIPEGAKQGTILLAWLDNIIEKNGSNSIIRYLTDRKTV</sequence>
<comment type="caution">
    <text evidence="8">The sequence shown here is derived from an EMBL/GenBank/DDBJ whole genome shotgun (WGS) entry which is preliminary data.</text>
</comment>
<comment type="subcellular location">
    <subcellularLocation>
        <location evidence="1">Cytoplasm</location>
        <location evidence="1">Cytoskeleton</location>
    </subcellularLocation>
</comment>
<keyword evidence="9" id="KW-1185">Reference proteome</keyword>
<dbReference type="EMBL" id="LPNM01000008">
    <property type="protein sequence ID" value="OEJ84384.1"/>
    <property type="molecule type" value="Genomic_DNA"/>
</dbReference>
<protein>
    <recommendedName>
        <fullName evidence="5 7">Actin-related protein 2/3 complex subunit 5</fullName>
    </recommendedName>
</protein>
<evidence type="ECO:0000313" key="9">
    <source>
        <dbReference type="Proteomes" id="UP000095728"/>
    </source>
</evidence>
<dbReference type="GO" id="GO:0034314">
    <property type="term" value="P:Arp2/3 complex-mediated actin nucleation"/>
    <property type="evidence" value="ECO:0007669"/>
    <property type="project" value="InterPro"/>
</dbReference>
<dbReference type="OrthoDB" id="195498at2759"/>
<name>A0A1E5RBV5_9ASCO</name>
<dbReference type="InParanoid" id="A0A1E5RBV5"/>
<accession>A0A1E5RBV5</accession>
<keyword evidence="4 7" id="KW-0206">Cytoskeleton</keyword>
<gene>
    <name evidence="8" type="ORF">AWRI3579_g2857</name>
</gene>
<dbReference type="InterPro" id="IPR036743">
    <property type="entry name" value="ARPC5_sf"/>
</dbReference>
<dbReference type="Gene3D" id="1.25.40.190">
    <property type="entry name" value="Actin-related protein 2/3 complex subunit 5"/>
    <property type="match status" value="1"/>
</dbReference>
<comment type="function">
    <text evidence="7">Functions as component of the Arp2/3 complex which is involved in regulation of actin polymerization and together with an activating nucleation-promoting factor (NPF) mediates the formation of branched actin networks. Arp2/3 complex plays a critical role in the control of cell morphogenesis via the modulation of cell polarity development.</text>
</comment>
<comment type="function">
    <text evidence="6">Functions as a component of the Arp2/3 complex which is involved in regulation of actin polymerization and together with an activating nucleation-promoting factor (NPF) mediates the formation of branched actin networks.</text>
</comment>